<proteinExistence type="predicted"/>
<dbReference type="SUPFAM" id="SSF54001">
    <property type="entry name" value="Cysteine proteinases"/>
    <property type="match status" value="1"/>
</dbReference>
<keyword evidence="2" id="KW-1185">Reference proteome</keyword>
<organism evidence="1 2">
    <name type="scientific">Bacillus spongiae</name>
    <dbReference type="NCBI Taxonomy" id="2683610"/>
    <lineage>
        <taxon>Bacteria</taxon>
        <taxon>Bacillati</taxon>
        <taxon>Bacillota</taxon>
        <taxon>Bacilli</taxon>
        <taxon>Bacillales</taxon>
        <taxon>Bacillaceae</taxon>
        <taxon>Bacillus</taxon>
    </lineage>
</organism>
<dbReference type="InterPro" id="IPR038765">
    <property type="entry name" value="Papain-like_cys_pep_sf"/>
</dbReference>
<accession>A0ABU8HII6</accession>
<evidence type="ECO:0000313" key="2">
    <source>
        <dbReference type="Proteomes" id="UP001312865"/>
    </source>
</evidence>
<evidence type="ECO:0000313" key="1">
    <source>
        <dbReference type="EMBL" id="MEI5908873.1"/>
    </source>
</evidence>
<sequence>MKELYILLTDTGTTLNRTIKLVTNAPYNHASISLDEKLNHVFSFGRKQPINPLYGGFIQEDFVDGTFSWYPDTTCAIYKLSVSEREYEKVFQLISEFEKHKHSYRYNFFGLFGVPLNYPIEIPFSYFCSQFVADLLKQSGIKLFNKRSSLVSPDDFRKINRLELIYEGRIYDYPALQIEYKPREYDRFPFRKYIVQQLKSVIVDENKNDEREYFFRDGFIKPKKIMFDRKMKTITTLLRKVDQ</sequence>
<protein>
    <submittedName>
        <fullName evidence="1">Uncharacterized protein</fullName>
    </submittedName>
</protein>
<name>A0ABU8HII6_9BACI</name>
<dbReference type="RefSeq" id="WP_336588319.1">
    <property type="nucleotide sequence ID" value="NZ_JBBAXC010000017.1"/>
</dbReference>
<comment type="caution">
    <text evidence="1">The sequence shown here is derived from an EMBL/GenBank/DDBJ whole genome shotgun (WGS) entry which is preliminary data.</text>
</comment>
<gene>
    <name evidence="1" type="ORF">WAK64_17630</name>
</gene>
<dbReference type="Proteomes" id="UP001312865">
    <property type="component" value="Unassembled WGS sequence"/>
</dbReference>
<dbReference type="Gene3D" id="3.90.1720.10">
    <property type="entry name" value="endopeptidase domain like (from Nostoc punctiforme)"/>
    <property type="match status" value="1"/>
</dbReference>
<dbReference type="EMBL" id="JBBAXC010000017">
    <property type="protein sequence ID" value="MEI5908873.1"/>
    <property type="molecule type" value="Genomic_DNA"/>
</dbReference>
<reference evidence="1 2" key="1">
    <citation type="journal article" date="2018" name="J. Microbiol.">
        <title>Bacillus spongiae sp. nov., isolated from sponge of Jeju Island.</title>
        <authorList>
            <person name="Lee G.E."/>
            <person name="Im W.T."/>
            <person name="Park J.S."/>
        </authorList>
    </citation>
    <scope>NUCLEOTIDE SEQUENCE [LARGE SCALE GENOMIC DNA]</scope>
    <source>
        <strain evidence="1 2">135PIL107-10</strain>
    </source>
</reference>